<evidence type="ECO:0000256" key="1">
    <source>
        <dbReference type="SAM" id="SignalP"/>
    </source>
</evidence>
<protein>
    <submittedName>
        <fullName evidence="2">NitT/TauT family transport system substrate-binding protein</fullName>
    </submittedName>
</protein>
<evidence type="ECO:0000313" key="2">
    <source>
        <dbReference type="EMBL" id="MDR7296235.1"/>
    </source>
</evidence>
<feature type="chain" id="PRO_5046864915" evidence="1">
    <location>
        <begin position="32"/>
        <end position="491"/>
    </location>
</feature>
<dbReference type="Pfam" id="PF13379">
    <property type="entry name" value="NMT1_2"/>
    <property type="match status" value="1"/>
</dbReference>
<feature type="signal peptide" evidence="1">
    <location>
        <begin position="1"/>
        <end position="31"/>
    </location>
</feature>
<reference evidence="2 3" key="1">
    <citation type="submission" date="2023-07" db="EMBL/GenBank/DDBJ databases">
        <title>Sorghum-associated microbial communities from plants grown in Nebraska, USA.</title>
        <authorList>
            <person name="Schachtman D."/>
        </authorList>
    </citation>
    <scope>NUCLEOTIDE SEQUENCE [LARGE SCALE GENOMIC DNA]</scope>
    <source>
        <strain evidence="2 3">BE310</strain>
    </source>
</reference>
<dbReference type="Gene3D" id="3.40.190.10">
    <property type="entry name" value="Periplasmic binding protein-like II"/>
    <property type="match status" value="2"/>
</dbReference>
<dbReference type="Proteomes" id="UP001180536">
    <property type="component" value="Unassembled WGS sequence"/>
</dbReference>
<dbReference type="SUPFAM" id="SSF53850">
    <property type="entry name" value="Periplasmic binding protein-like II"/>
    <property type="match status" value="1"/>
</dbReference>
<name>A0ABU1Z8B2_9BURK</name>
<keyword evidence="1" id="KW-0732">Signal</keyword>
<keyword evidence="3" id="KW-1185">Reference proteome</keyword>
<accession>A0ABU1Z8B2</accession>
<evidence type="ECO:0000313" key="3">
    <source>
        <dbReference type="Proteomes" id="UP001180536"/>
    </source>
</evidence>
<dbReference type="EMBL" id="JAVDXQ010000002">
    <property type="protein sequence ID" value="MDR7296235.1"/>
    <property type="molecule type" value="Genomic_DNA"/>
</dbReference>
<proteinExistence type="predicted"/>
<dbReference type="SUPFAM" id="SSF160387">
    <property type="entry name" value="NosL/MerB-like"/>
    <property type="match status" value="1"/>
</dbReference>
<comment type="caution">
    <text evidence="2">The sequence shown here is derived from an EMBL/GenBank/DDBJ whole genome shotgun (WGS) entry which is preliminary data.</text>
</comment>
<organism evidence="2 3">
    <name type="scientific">Pelomonas aquatica</name>
    <dbReference type="NCBI Taxonomy" id="431058"/>
    <lineage>
        <taxon>Bacteria</taxon>
        <taxon>Pseudomonadati</taxon>
        <taxon>Pseudomonadota</taxon>
        <taxon>Betaproteobacteria</taxon>
        <taxon>Burkholderiales</taxon>
        <taxon>Sphaerotilaceae</taxon>
        <taxon>Roseateles</taxon>
    </lineage>
</organism>
<dbReference type="RefSeq" id="WP_310343471.1">
    <property type="nucleotide sequence ID" value="NZ_JAVDXQ010000002.1"/>
</dbReference>
<dbReference type="PANTHER" id="PTHR30024:SF45">
    <property type="entry name" value="ABC TRANSPORTER SUBSTRATE-BINDING PROTEIN"/>
    <property type="match status" value="1"/>
</dbReference>
<sequence>MRIATLSNVPAAILRCLTGLALGMTLLPAHAAKEVVTIGIGTQNTTTNTVTGGVVLKELKLLEKHLPRTGKYANIEWKLDWQNFTSGPPITNGMVAGKLQVGMMGDYPLLVNGATGQQNKGNETQLVAVIAYNAFGSGNGVVVHKDSPYYELADLKGKTVSVPFGSAAHGMMLQAMQERGWPADYWNLVSQSPEVGTTNLQERKIDAHGDFVPFADLLPQRGFARKIFDGAQTKIPTFHGVVVRKEFADKYPEAVVAYIKALMEANDWVRKDPKLAAAKIEAWTKIEKEVVYLFLGPGGIHTLDPSIKPRWVETIKIAHGVLSKLGRVKEFDVAAWVNESYLREAFKQRGQDYEAQKQTLANYDIAGNDPICKLPVTRPKEAGEIWLASGEIVVASSPACLLAGVKQYEAAGKTVKVAYLYDKALGIKVVADKAFYAMDASNPKAPLAVPFLLKKDAEAYAAKTNARLATYAEALGQATATVVASGTASTK</sequence>
<dbReference type="PANTHER" id="PTHR30024">
    <property type="entry name" value="ALIPHATIC SULFONATES-BINDING PROTEIN-RELATED"/>
    <property type="match status" value="1"/>
</dbReference>
<gene>
    <name evidence="2" type="ORF">J2X16_001574</name>
</gene>